<dbReference type="InterPro" id="IPR004277">
    <property type="entry name" value="PSS"/>
</dbReference>
<gene>
    <name evidence="10" type="primary">WBGene00096513</name>
</gene>
<keyword evidence="7" id="KW-0472">Membrane</keyword>
<dbReference type="InterPro" id="IPR012341">
    <property type="entry name" value="6hp_glycosidase-like_sf"/>
</dbReference>
<keyword evidence="3" id="KW-0325">Glycoprotein</keyword>
<dbReference type="Gene3D" id="1.50.10.10">
    <property type="match status" value="1"/>
</dbReference>
<dbReference type="GO" id="GO:0005783">
    <property type="term" value="C:endoplasmic reticulum"/>
    <property type="evidence" value="ECO:0000318"/>
    <property type="project" value="GO_Central"/>
</dbReference>
<keyword evidence="6" id="KW-0326">Glycosidase</keyword>
<keyword evidence="2 7" id="KW-0256">Endoplasmic reticulum</keyword>
<keyword evidence="7" id="KW-0812">Transmembrane</keyword>
<comment type="similarity">
    <text evidence="1 6">Belongs to the glycosyl hydrolase 47 family.</text>
</comment>
<comment type="similarity">
    <text evidence="7">Belongs to the phosphatidyl serine synthase family.</text>
</comment>
<feature type="transmembrane region" description="Helical" evidence="7">
    <location>
        <begin position="1185"/>
        <end position="1208"/>
    </location>
</feature>
<evidence type="ECO:0000256" key="5">
    <source>
        <dbReference type="PIRSR" id="PIRSR601382-2"/>
    </source>
</evidence>
<keyword evidence="7" id="KW-0444">Lipid biosynthesis</keyword>
<dbReference type="GO" id="GO:0004571">
    <property type="term" value="F:mannosyl-oligosaccharide 1,2-alpha-mannosidase activity"/>
    <property type="evidence" value="ECO:0000318"/>
    <property type="project" value="GO_Central"/>
</dbReference>
<dbReference type="GO" id="GO:1904380">
    <property type="term" value="P:endoplasmic reticulum mannose trimming"/>
    <property type="evidence" value="ECO:0007669"/>
    <property type="project" value="InterPro"/>
</dbReference>
<dbReference type="PANTHER" id="PTHR45679">
    <property type="entry name" value="ER DEGRADATION-ENHANCING ALPHA-MANNOSIDASE-LIKE PROTEIN 2"/>
    <property type="match status" value="1"/>
</dbReference>
<dbReference type="Pfam" id="PF01532">
    <property type="entry name" value="Glyco_hydro_47"/>
    <property type="match status" value="1"/>
</dbReference>
<evidence type="ECO:0000256" key="4">
    <source>
        <dbReference type="PIRSR" id="PIRSR601382-1"/>
    </source>
</evidence>
<feature type="active site" description="Proton donor" evidence="4">
    <location>
        <position position="328"/>
    </location>
</feature>
<reference evidence="10" key="2">
    <citation type="submission" date="2022-06" db="UniProtKB">
        <authorList>
            <consortium name="EnsemblMetazoa"/>
        </authorList>
    </citation>
    <scope>IDENTIFICATION</scope>
    <source>
        <strain evidence="10">PS312</strain>
    </source>
</reference>
<feature type="transmembrane region" description="Helical" evidence="7">
    <location>
        <begin position="1154"/>
        <end position="1173"/>
    </location>
</feature>
<dbReference type="GO" id="GO:0030968">
    <property type="term" value="P:endoplasmic reticulum unfolded protein response"/>
    <property type="evidence" value="ECO:0000318"/>
    <property type="project" value="GO_Central"/>
</dbReference>
<feature type="transmembrane region" description="Helical" evidence="7">
    <location>
        <begin position="1403"/>
        <end position="1425"/>
    </location>
</feature>
<keyword evidence="5" id="KW-0106">Calcium</keyword>
<accession>A0A8R1YB73</accession>
<dbReference type="InterPro" id="IPR003137">
    <property type="entry name" value="PA_domain"/>
</dbReference>
<dbReference type="GO" id="GO:0005509">
    <property type="term" value="F:calcium ion binding"/>
    <property type="evidence" value="ECO:0007669"/>
    <property type="project" value="InterPro"/>
</dbReference>
<feature type="transmembrane region" description="Helical" evidence="7">
    <location>
        <begin position="1467"/>
        <end position="1488"/>
    </location>
</feature>
<feature type="active site" evidence="4">
    <location>
        <position position="346"/>
    </location>
</feature>
<dbReference type="EnsemblMetazoa" id="PPA06959.1">
    <property type="protein sequence ID" value="PPA06959.1"/>
    <property type="gene ID" value="WBGene00096513"/>
</dbReference>
<feature type="transmembrane region" description="Helical" evidence="7">
    <location>
        <begin position="620"/>
        <end position="646"/>
    </location>
</feature>
<accession>A0A2A6B4F3</accession>
<dbReference type="Pfam" id="PF02225">
    <property type="entry name" value="PA"/>
    <property type="match status" value="1"/>
</dbReference>
<evidence type="ECO:0000256" key="1">
    <source>
        <dbReference type="ARBA" id="ARBA00007658"/>
    </source>
</evidence>
<dbReference type="Proteomes" id="UP000005239">
    <property type="component" value="Unassembled WGS sequence"/>
</dbReference>
<comment type="catalytic activity">
    <reaction evidence="7">
        <text>a 1,2-diacyl-sn-glycero-3-phosphoethanolamine + L-serine = a 1,2-diacyl-sn-glycero-3-phospho-L-serine + ethanolamine</text>
        <dbReference type="Rhea" id="RHEA:27606"/>
        <dbReference type="ChEBI" id="CHEBI:33384"/>
        <dbReference type="ChEBI" id="CHEBI:57262"/>
        <dbReference type="ChEBI" id="CHEBI:57603"/>
        <dbReference type="ChEBI" id="CHEBI:64612"/>
        <dbReference type="EC" id="2.7.8.29"/>
    </reaction>
</comment>
<dbReference type="PRINTS" id="PR00747">
    <property type="entry name" value="GLYHDRLASE47"/>
</dbReference>
<feature type="transmembrane region" description="Helical" evidence="7">
    <location>
        <begin position="1437"/>
        <end position="1455"/>
    </location>
</feature>
<dbReference type="Pfam" id="PF03034">
    <property type="entry name" value="PSS"/>
    <property type="match status" value="1"/>
</dbReference>
<evidence type="ECO:0000256" key="3">
    <source>
        <dbReference type="ARBA" id="ARBA00023180"/>
    </source>
</evidence>
<dbReference type="GO" id="GO:0005789">
    <property type="term" value="C:endoplasmic reticulum membrane"/>
    <property type="evidence" value="ECO:0007669"/>
    <property type="project" value="UniProtKB-SubCell"/>
</dbReference>
<keyword evidence="7" id="KW-1133">Transmembrane helix</keyword>
<sequence>MFMHGYDSYMKYAWPADELMPLSCAGRVRGVTPSRGDVDDSLGNFSLTLIDTLDTLIVVGAYDQFEDAVKKVVDNVRFNTDLTVSVFETNIRVLGGLISGHLMAELLRGQQPQRLKWYTDRQLLKMAVDLGDRLLPAFNTSSGLPFSRINLRHGMMDHLKRQKDTCTACGGTMLLEMAALSRLTGNPVYEEKARKAMDFLWSQRHRSSDLMGTVLDVHNGAWVRRDSGIGAGIDSYYEYCLKAYILLGDNAYLERFNRHYDAVMRYVNKGPLFFDVQMHRPTIATRSFMDSLLAFWPGLQVLKGDISEAVQMHEMLFQVVQKHKFLPEAFTHDLQVHWAEHPLRPEFIESTYFLYRATRDPHYLEVAKTVMDSLNEHVRVKCGWAGVKDIRVMSHEDRMDSFVLSETFKYLFMIFAEPDDLIFDPDNYVLTTEAHFLPLNLGDSKENPLPRRLILDPDERLSDAAMRSVRTVLPLYGVPKSKERLGEEARAVRERTQSVLEELNALQRHADSHRNPQQVCAQNAERLRAIDFNPSNPAQLRQLEEMGITVTYGEDSRLLLTHQQTADGYPPLSCVLEAGSLQPVPGGAYHGPAPLSALWGAPWLGTSVVSQAALNQMTSLLLMVIVAWVLLMMAVGGVLLAMAAAARVGEKRELQQLQQEEEEERPQTSVGVAKSPELAQWGYMFMTEIQELAKAGAAESAPAPPAEPIYVQLLTTPHLALPVLTGSLALYGSKLRTQVSSRITIANPLRACSILTNPKEVKDAIVIVERSDCMFIEKTRAVQAAGGIGVIVIDHNPGTTWASSQSFSMSGDAKTDDDIVIPTLFLFRKEGEYLMKAVEAKQARKEDVRVGMGKVILDADHWFASWLAHLQRKGRKPLMEAPMCLHGDGLVARVVKEGNGPLYVQFAFRFGPVTMDSEPIEHQGIVERHVNHIGSIAEFESNEERHAFMNLLRAAGYHALGLSVKDEPLTPRLVNALRTAKIEESMPDSISGLTGSLVRVRCFATKGMIPRVLATDKTLVITPIRMADSEGSSSQQRQEEPAAAAAERAVRRRVRIQEEVEQEEILPTDQQHDRWANAGEAADDGDVSHRARRRKKRRELEQVHFKMVNDRVVDDITMDFFYKPHTIIILLAVCAFSLYKAVWDSNNASTDWNVYFGAKWTLGLFLVVSALAFPTGPFIRPHPVVWRISFGLSVAYALVLQFTVFQSFDDVKKVLSWLDPEGLSNDQLVEKEYAVNCFDLTLERMWSHMDIFAFAHFSGWVMKALLIRHGVLCWYISIIWELTEVVFTHLLPNFAECWWDSMILDVLLCNGLGIWVGLKICDYFQMRTFYWESIKDIETTRGKVKRAVLQFTPENFTRFDWFNESALRRTGALTVFCLIFLLVELNTFFVKHIFAVDTSHPVVFWRLIMIGAISAPSIRQFYVYATDPLCKRLGMQSWVFCAVTALESAVCIKFGRHMFPPMQLGIILGWMVIVVIGTFATIWVSIWWRVGVTSGTSQEKVGGQMRHLYVDSSYENLGLIHEDVRERRKQLRVASESEYTSDN</sequence>
<protein>
    <recommendedName>
        <fullName evidence="6 7">Multifunctional fusion protein</fullName>
    </recommendedName>
    <domain>
        <recommendedName>
            <fullName evidence="7">Phosphatidylserine synthase</fullName>
            <ecNumber evidence="7">2.7.8.29</ecNumber>
        </recommendedName>
        <alternativeName>
            <fullName evidence="7">Serine-exchange enzyme</fullName>
        </alternativeName>
    </domain>
    <domain>
        <recommendedName>
            <fullName evidence="6">alpha-1,2-Mannosidase</fullName>
            <ecNumber evidence="6">3.2.1.-</ecNumber>
        </recommendedName>
    </domain>
</protein>
<dbReference type="SUPFAM" id="SSF48225">
    <property type="entry name" value="Seven-hairpin glycosidases"/>
    <property type="match status" value="1"/>
</dbReference>
<feature type="region of interest" description="Disordered" evidence="8">
    <location>
        <begin position="1067"/>
        <end position="1095"/>
    </location>
</feature>
<dbReference type="EC" id="2.7.8.29" evidence="7"/>
<comment type="subcellular location">
    <subcellularLocation>
        <location evidence="7">Endoplasmic reticulum membrane</location>
        <topology evidence="7">Multi-pass membrane protein</topology>
    </subcellularLocation>
</comment>
<evidence type="ECO:0000256" key="6">
    <source>
        <dbReference type="RuleBase" id="RU361193"/>
    </source>
</evidence>
<keyword evidence="11" id="KW-1185">Reference proteome</keyword>
<evidence type="ECO:0000256" key="2">
    <source>
        <dbReference type="ARBA" id="ARBA00022824"/>
    </source>
</evidence>
<dbReference type="GO" id="GO:0006659">
    <property type="term" value="P:phosphatidylserine biosynthetic process"/>
    <property type="evidence" value="ECO:0007669"/>
    <property type="project" value="UniProtKB-UniRule"/>
</dbReference>
<dbReference type="InterPro" id="IPR046450">
    <property type="entry name" value="PA_dom_sf"/>
</dbReference>
<dbReference type="GO" id="GO:0005975">
    <property type="term" value="P:carbohydrate metabolic process"/>
    <property type="evidence" value="ECO:0007669"/>
    <property type="project" value="InterPro"/>
</dbReference>
<comment type="function">
    <text evidence="7">Catalyzes a base-exchange reaction in which the polar head group of phosphatidylethanolamine (PE) is replaced by L-serine.</text>
</comment>
<keyword evidence="7" id="KW-0808">Transferase</keyword>
<proteinExistence type="inferred from homology"/>
<reference evidence="11" key="1">
    <citation type="journal article" date="2008" name="Nat. Genet.">
        <title>The Pristionchus pacificus genome provides a unique perspective on nematode lifestyle and parasitism.</title>
        <authorList>
            <person name="Dieterich C."/>
            <person name="Clifton S.W."/>
            <person name="Schuster L.N."/>
            <person name="Chinwalla A."/>
            <person name="Delehaunty K."/>
            <person name="Dinkelacker I."/>
            <person name="Fulton L."/>
            <person name="Fulton R."/>
            <person name="Godfrey J."/>
            <person name="Minx P."/>
            <person name="Mitreva M."/>
            <person name="Roeseler W."/>
            <person name="Tian H."/>
            <person name="Witte H."/>
            <person name="Yang S.P."/>
            <person name="Wilson R.K."/>
            <person name="Sommer R.J."/>
        </authorList>
    </citation>
    <scope>NUCLEOTIDE SEQUENCE [LARGE SCALE GENOMIC DNA]</scope>
    <source>
        <strain evidence="11">PS312</strain>
    </source>
</reference>
<keyword evidence="5" id="KW-0479">Metal-binding</keyword>
<evidence type="ECO:0000313" key="10">
    <source>
        <dbReference type="EnsemblMetazoa" id="PPA06959.1"/>
    </source>
</evidence>
<dbReference type="InterPro" id="IPR036026">
    <property type="entry name" value="Seven-hairpin_glycosidases"/>
</dbReference>
<keyword evidence="7" id="KW-0443">Lipid metabolism</keyword>
<feature type="transmembrane region" description="Helical" evidence="7">
    <location>
        <begin position="1245"/>
        <end position="1265"/>
    </location>
</feature>
<organism evidence="10 11">
    <name type="scientific">Pristionchus pacificus</name>
    <name type="common">Parasitic nematode worm</name>
    <dbReference type="NCBI Taxonomy" id="54126"/>
    <lineage>
        <taxon>Eukaryota</taxon>
        <taxon>Metazoa</taxon>
        <taxon>Ecdysozoa</taxon>
        <taxon>Nematoda</taxon>
        <taxon>Chromadorea</taxon>
        <taxon>Rhabditida</taxon>
        <taxon>Rhabditina</taxon>
        <taxon>Diplogasteromorpha</taxon>
        <taxon>Diplogasteroidea</taxon>
        <taxon>Neodiplogasteridae</taxon>
        <taxon>Pristionchus</taxon>
    </lineage>
</organism>
<dbReference type="InterPro" id="IPR001382">
    <property type="entry name" value="Glyco_hydro_47"/>
</dbReference>
<keyword evidence="7" id="KW-0594">Phospholipid biosynthesis</keyword>
<feature type="active site" description="Proton donor" evidence="4">
    <location>
        <position position="88"/>
    </location>
</feature>
<dbReference type="PANTHER" id="PTHR45679:SF2">
    <property type="entry name" value="ER DEGRADATION-ENHANCING ALPHA-MANNOSIDASE-LIKE PROTEIN 3"/>
    <property type="match status" value="1"/>
</dbReference>
<feature type="transmembrane region" description="Helical" evidence="7">
    <location>
        <begin position="1298"/>
        <end position="1318"/>
    </location>
</feature>
<keyword evidence="7" id="KW-1208">Phospholipid metabolism</keyword>
<dbReference type="Gene3D" id="3.50.30.30">
    <property type="match status" value="1"/>
</dbReference>
<evidence type="ECO:0000259" key="9">
    <source>
        <dbReference type="Pfam" id="PF02225"/>
    </source>
</evidence>
<name>A0A2A6B4F3_PRIPA</name>
<dbReference type="GO" id="GO:0097466">
    <property type="term" value="P:ubiquitin-dependent glycoprotein ERAD pathway"/>
    <property type="evidence" value="ECO:0000318"/>
    <property type="project" value="GO_Central"/>
</dbReference>
<evidence type="ECO:0000256" key="7">
    <source>
        <dbReference type="RuleBase" id="RU368094"/>
    </source>
</evidence>
<feature type="transmembrane region" description="Helical" evidence="7">
    <location>
        <begin position="1366"/>
        <end position="1383"/>
    </location>
</feature>
<feature type="active site" evidence="4">
    <location>
        <position position="234"/>
    </location>
</feature>
<dbReference type="GO" id="GO:0106245">
    <property type="term" value="F:L-serine-phosphatidylethanolamine phosphatidyltransferase activity"/>
    <property type="evidence" value="ECO:0007669"/>
    <property type="project" value="UniProtKB-UniRule"/>
</dbReference>
<evidence type="ECO:0000256" key="8">
    <source>
        <dbReference type="SAM" id="MobiDB-lite"/>
    </source>
</evidence>
<feature type="domain" description="PA" evidence="9">
    <location>
        <begin position="751"/>
        <end position="834"/>
    </location>
</feature>
<comment type="caution">
    <text evidence="7">Lacks conserved residue(s) required for the propagation of feature annotation.</text>
</comment>
<comment type="cofactor">
    <cofactor evidence="5">
        <name>Ca(2+)</name>
        <dbReference type="ChEBI" id="CHEBI:29108"/>
    </cofactor>
</comment>
<feature type="binding site" evidence="5">
    <location>
        <position position="432"/>
    </location>
    <ligand>
        <name>Ca(2+)</name>
        <dbReference type="ChEBI" id="CHEBI:29108"/>
    </ligand>
</feature>
<feature type="transmembrane region" description="Helical" evidence="7">
    <location>
        <begin position="1120"/>
        <end position="1142"/>
    </location>
</feature>
<comment type="pathway">
    <text evidence="7">Phospholipid metabolism; phosphatidylserine biosynthesis.</text>
</comment>
<keyword evidence="6" id="KW-0378">Hydrolase</keyword>
<dbReference type="GO" id="GO:0044322">
    <property type="term" value="C:endoplasmic reticulum quality control compartment"/>
    <property type="evidence" value="ECO:0007669"/>
    <property type="project" value="GOC"/>
</dbReference>
<dbReference type="EC" id="3.2.1.-" evidence="6"/>
<feature type="transmembrane region" description="Helical" evidence="7">
    <location>
        <begin position="1272"/>
        <end position="1292"/>
    </location>
</feature>
<dbReference type="SUPFAM" id="SSF52025">
    <property type="entry name" value="PA domain"/>
    <property type="match status" value="1"/>
</dbReference>
<evidence type="ECO:0000313" key="11">
    <source>
        <dbReference type="Proteomes" id="UP000005239"/>
    </source>
</evidence>
<dbReference type="InterPro" id="IPR044674">
    <property type="entry name" value="EDEM1/2/3"/>
</dbReference>